<dbReference type="EC" id="4.2.1.10" evidence="5"/>
<dbReference type="InterPro" id="IPR013785">
    <property type="entry name" value="Aldolase_TIM"/>
</dbReference>
<evidence type="ECO:0000256" key="1">
    <source>
        <dbReference type="ARBA" id="ARBA00001864"/>
    </source>
</evidence>
<comment type="subunit">
    <text evidence="5">Homodimer.</text>
</comment>
<feature type="binding site" evidence="5">
    <location>
        <begin position="49"/>
        <end position="51"/>
    </location>
    <ligand>
        <name>3-dehydroquinate</name>
        <dbReference type="ChEBI" id="CHEBI:32364"/>
    </ligand>
</feature>
<evidence type="ECO:0000256" key="3">
    <source>
        <dbReference type="ARBA" id="ARBA00023239"/>
    </source>
</evidence>
<proteinExistence type="inferred from homology"/>
<comment type="function">
    <text evidence="5">Involved in the third step of the chorismate pathway, which leads to the biosynthesis of aromatic amino acids. Catalyzes the cis-dehydration of 3-dehydroquinate (DHQ) and introduces the first double bond of the aromatic ring to yield 3-dehydroshikimate.</text>
</comment>
<feature type="binding site" evidence="5">
    <location>
        <position position="240"/>
    </location>
    <ligand>
        <name>3-dehydroquinate</name>
        <dbReference type="ChEBI" id="CHEBI:32364"/>
    </ligand>
</feature>
<comment type="catalytic activity">
    <reaction evidence="1 5">
        <text>3-dehydroquinate = 3-dehydroshikimate + H2O</text>
        <dbReference type="Rhea" id="RHEA:21096"/>
        <dbReference type="ChEBI" id="CHEBI:15377"/>
        <dbReference type="ChEBI" id="CHEBI:16630"/>
        <dbReference type="ChEBI" id="CHEBI:32364"/>
        <dbReference type="EC" id="4.2.1.10"/>
    </reaction>
</comment>
<keyword evidence="4 5" id="KW-0704">Schiff base</keyword>
<feature type="binding site" evidence="5">
    <location>
        <position position="87"/>
    </location>
    <ligand>
        <name>3-dehydroquinate</name>
        <dbReference type="ChEBI" id="CHEBI:32364"/>
    </ligand>
</feature>
<feature type="binding site" evidence="5">
    <location>
        <position position="236"/>
    </location>
    <ligand>
        <name>3-dehydroquinate</name>
        <dbReference type="ChEBI" id="CHEBI:32364"/>
    </ligand>
</feature>
<keyword evidence="5" id="KW-0028">Amino-acid biosynthesis</keyword>
<keyword evidence="2 5" id="KW-0057">Aromatic amino acid biosynthesis</keyword>
<dbReference type="PANTHER" id="PTHR43699:SF1">
    <property type="entry name" value="3-DEHYDROQUINATE DEHYDRATASE"/>
    <property type="match status" value="1"/>
</dbReference>
<dbReference type="InterPro" id="IPR050146">
    <property type="entry name" value="Type-I_3-dehydroquinase"/>
</dbReference>
<dbReference type="Gene3D" id="3.20.20.70">
    <property type="entry name" value="Aldolase class I"/>
    <property type="match status" value="1"/>
</dbReference>
<evidence type="ECO:0000313" key="7">
    <source>
        <dbReference type="Proteomes" id="UP001597267"/>
    </source>
</evidence>
<gene>
    <name evidence="5 6" type="primary">aroD</name>
    <name evidence="6" type="ORF">ACFQ5M_11310</name>
</gene>
<keyword evidence="3 5" id="KW-0456">Lyase</keyword>
<comment type="pathway">
    <text evidence="5">Metabolic intermediate biosynthesis; chorismate biosynthesis; chorismate from D-erythrose 4-phosphate and phosphoenolpyruvate: step 3/7.</text>
</comment>
<dbReference type="RefSeq" id="WP_125713289.1">
    <property type="nucleotide sequence ID" value="NZ_JBHTOP010000026.1"/>
</dbReference>
<dbReference type="GO" id="GO:0003855">
    <property type="term" value="F:3-dehydroquinate dehydratase activity"/>
    <property type="evidence" value="ECO:0007669"/>
    <property type="project" value="UniProtKB-EC"/>
</dbReference>
<dbReference type="CDD" id="cd00502">
    <property type="entry name" value="DHQase_I"/>
    <property type="match status" value="1"/>
</dbReference>
<dbReference type="EMBL" id="JBHTOP010000026">
    <property type="protein sequence ID" value="MFD1672690.1"/>
    <property type="molecule type" value="Genomic_DNA"/>
</dbReference>
<evidence type="ECO:0000313" key="6">
    <source>
        <dbReference type="EMBL" id="MFD1672690.1"/>
    </source>
</evidence>
<organism evidence="6 7">
    <name type="scientific">Agrilactobacillus yilanensis</name>
    <dbReference type="NCBI Taxonomy" id="2485997"/>
    <lineage>
        <taxon>Bacteria</taxon>
        <taxon>Bacillati</taxon>
        <taxon>Bacillota</taxon>
        <taxon>Bacilli</taxon>
        <taxon>Lactobacillales</taxon>
        <taxon>Lactobacillaceae</taxon>
        <taxon>Agrilactobacillus</taxon>
    </lineage>
</organism>
<dbReference type="Pfam" id="PF01487">
    <property type="entry name" value="DHquinase_I"/>
    <property type="match status" value="1"/>
</dbReference>
<feature type="active site" description="Schiff-base intermediate with substrate" evidence="5">
    <location>
        <position position="175"/>
    </location>
</feature>
<protein>
    <recommendedName>
        <fullName evidence="5">3-dehydroquinate dehydratase</fullName>
        <shortName evidence="5">3-dehydroquinase</shortName>
        <ecNumber evidence="5">4.2.1.10</ecNumber>
    </recommendedName>
    <alternativeName>
        <fullName evidence="5">Type I DHQase</fullName>
    </alternativeName>
    <alternativeName>
        <fullName evidence="5">Type I dehydroquinase</fullName>
        <shortName evidence="5">DHQ1</shortName>
    </alternativeName>
</protein>
<comment type="similarity">
    <text evidence="5">Belongs to the type-I 3-dehydroquinase family.</text>
</comment>
<accession>A0ABW4J9Q7</accession>
<dbReference type="SUPFAM" id="SSF51569">
    <property type="entry name" value="Aldolase"/>
    <property type="match status" value="1"/>
</dbReference>
<dbReference type="PANTHER" id="PTHR43699">
    <property type="entry name" value="3-DEHYDROQUINATE DEHYDRATASE"/>
    <property type="match status" value="1"/>
</dbReference>
<feature type="binding site" evidence="5">
    <location>
        <position position="217"/>
    </location>
    <ligand>
        <name>3-dehydroquinate</name>
        <dbReference type="ChEBI" id="CHEBI:32364"/>
    </ligand>
</feature>
<feature type="active site" description="Proton donor/acceptor" evidence="5">
    <location>
        <position position="148"/>
    </location>
</feature>
<sequence>MSNSTFKIGSVQLGADLETKTVVPITATDLANVRTQSDAILHSTANLAEWRLDYLDQTISSQAIFKTAQALKMNLKSVNKGLLVTVRTKAQGGEFEDDAEAYLKQYQFILKQELADAIDVEFTTAPDIRHQLLKASGLLAVPVVLSYHDFEKTPDLTALKRLAMEMAELNVAAVKLALMPTKPQDILTLFQLADWAKTELTKPLAIMGMGNLGRITRASGNLFPSIFTFATLDDASAPGQMPLSTVETQLQLFKK</sequence>
<evidence type="ECO:0000256" key="2">
    <source>
        <dbReference type="ARBA" id="ARBA00023141"/>
    </source>
</evidence>
<comment type="caution">
    <text evidence="5">Lacks conserved residue(s) required for the propagation of feature annotation.</text>
</comment>
<dbReference type="Proteomes" id="UP001597267">
    <property type="component" value="Unassembled WGS sequence"/>
</dbReference>
<evidence type="ECO:0000256" key="4">
    <source>
        <dbReference type="ARBA" id="ARBA00023270"/>
    </source>
</evidence>
<dbReference type="HAMAP" id="MF_00214">
    <property type="entry name" value="AroD"/>
    <property type="match status" value="1"/>
</dbReference>
<reference evidence="7" key="1">
    <citation type="journal article" date="2019" name="Int. J. Syst. Evol. Microbiol.">
        <title>The Global Catalogue of Microorganisms (GCM) 10K type strain sequencing project: providing services to taxonomists for standard genome sequencing and annotation.</title>
        <authorList>
            <consortium name="The Broad Institute Genomics Platform"/>
            <consortium name="The Broad Institute Genome Sequencing Center for Infectious Disease"/>
            <person name="Wu L."/>
            <person name="Ma J."/>
        </authorList>
    </citation>
    <scope>NUCLEOTIDE SEQUENCE [LARGE SCALE GENOMIC DNA]</scope>
    <source>
        <strain evidence="7">CCM 8896</strain>
    </source>
</reference>
<keyword evidence="7" id="KW-1185">Reference proteome</keyword>
<dbReference type="NCBIfam" id="TIGR01093">
    <property type="entry name" value="aroD"/>
    <property type="match status" value="1"/>
</dbReference>
<dbReference type="InterPro" id="IPR001381">
    <property type="entry name" value="DHquinase_I"/>
</dbReference>
<comment type="caution">
    <text evidence="6">The sequence shown here is derived from an EMBL/GenBank/DDBJ whole genome shotgun (WGS) entry which is preliminary data.</text>
</comment>
<name>A0ABW4J9Q7_9LACO</name>
<evidence type="ECO:0000256" key="5">
    <source>
        <dbReference type="HAMAP-Rule" id="MF_00214"/>
    </source>
</evidence>